<gene>
    <name evidence="7" type="ORF">ENJ40_00475</name>
</gene>
<dbReference type="EMBL" id="DRMH01000008">
    <property type="protein sequence ID" value="HFC96919.1"/>
    <property type="molecule type" value="Genomic_DNA"/>
</dbReference>
<evidence type="ECO:0000256" key="1">
    <source>
        <dbReference type="ARBA" id="ARBA00004141"/>
    </source>
</evidence>
<feature type="transmembrane region" description="Helical" evidence="5">
    <location>
        <begin position="37"/>
        <end position="54"/>
    </location>
</feature>
<proteinExistence type="predicted"/>
<dbReference type="GO" id="GO:0005886">
    <property type="term" value="C:plasma membrane"/>
    <property type="evidence" value="ECO:0007669"/>
    <property type="project" value="TreeGrafter"/>
</dbReference>
<protein>
    <submittedName>
        <fullName evidence="7">Calcium/sodium antiporter</fullName>
    </submittedName>
</protein>
<evidence type="ECO:0000313" key="7">
    <source>
        <dbReference type="EMBL" id="HFC96919.1"/>
    </source>
</evidence>
<dbReference type="Gene3D" id="1.20.1420.30">
    <property type="entry name" value="NCX, central ion-binding region"/>
    <property type="match status" value="1"/>
</dbReference>
<dbReference type="InterPro" id="IPR004481">
    <property type="entry name" value="K/Na/Ca-exchanger"/>
</dbReference>
<organism evidence="7">
    <name type="scientific">Thermosulfurimonas dismutans</name>
    <dbReference type="NCBI Taxonomy" id="999894"/>
    <lineage>
        <taxon>Bacteria</taxon>
        <taxon>Pseudomonadati</taxon>
        <taxon>Thermodesulfobacteriota</taxon>
        <taxon>Thermodesulfobacteria</taxon>
        <taxon>Thermodesulfobacteriales</taxon>
        <taxon>Thermodesulfobacteriaceae</taxon>
        <taxon>Thermosulfurimonas</taxon>
    </lineage>
</organism>
<name>A0A7C3GFJ4_9BACT</name>
<feature type="transmembrane region" description="Helical" evidence="5">
    <location>
        <begin position="306"/>
        <end position="326"/>
    </location>
</feature>
<dbReference type="Proteomes" id="UP000886043">
    <property type="component" value="Unassembled WGS sequence"/>
</dbReference>
<feature type="transmembrane region" description="Helical" evidence="5">
    <location>
        <begin position="245"/>
        <end position="268"/>
    </location>
</feature>
<dbReference type="Pfam" id="PF01699">
    <property type="entry name" value="Na_Ca_ex"/>
    <property type="match status" value="2"/>
</dbReference>
<dbReference type="InterPro" id="IPR004837">
    <property type="entry name" value="NaCa_Exmemb"/>
</dbReference>
<dbReference type="GO" id="GO:0005262">
    <property type="term" value="F:calcium channel activity"/>
    <property type="evidence" value="ECO:0007669"/>
    <property type="project" value="TreeGrafter"/>
</dbReference>
<keyword evidence="3 5" id="KW-1133">Transmembrane helix</keyword>
<evidence type="ECO:0000256" key="2">
    <source>
        <dbReference type="ARBA" id="ARBA00022692"/>
    </source>
</evidence>
<comment type="caution">
    <text evidence="7">The sequence shown here is derived from an EMBL/GenBank/DDBJ whole genome shotgun (WGS) entry which is preliminary data.</text>
</comment>
<dbReference type="NCBIfam" id="TIGR00367">
    <property type="entry name" value="calcium/sodium antiporter"/>
    <property type="match status" value="1"/>
</dbReference>
<keyword evidence="2 5" id="KW-0812">Transmembrane</keyword>
<evidence type="ECO:0000256" key="5">
    <source>
        <dbReference type="SAM" id="Phobius"/>
    </source>
</evidence>
<feature type="domain" description="Sodium/calcium exchanger membrane region" evidence="6">
    <location>
        <begin position="181"/>
        <end position="320"/>
    </location>
</feature>
<accession>A0A7C3GFJ4</accession>
<evidence type="ECO:0000259" key="6">
    <source>
        <dbReference type="Pfam" id="PF01699"/>
    </source>
</evidence>
<feature type="transmembrane region" description="Helical" evidence="5">
    <location>
        <begin position="216"/>
        <end position="238"/>
    </location>
</feature>
<reference evidence="7" key="1">
    <citation type="journal article" date="2020" name="mSystems">
        <title>Genome- and Community-Level Interaction Insights into Carbon Utilization and Element Cycling Functions of Hydrothermarchaeota in Hydrothermal Sediment.</title>
        <authorList>
            <person name="Zhou Z."/>
            <person name="Liu Y."/>
            <person name="Xu W."/>
            <person name="Pan J."/>
            <person name="Luo Z.H."/>
            <person name="Li M."/>
        </authorList>
    </citation>
    <scope>NUCLEOTIDE SEQUENCE [LARGE SCALE GENOMIC DNA]</scope>
    <source>
        <strain evidence="7">HyVt-483</strain>
    </source>
</reference>
<dbReference type="InterPro" id="IPR044880">
    <property type="entry name" value="NCX_ion-bd_dom_sf"/>
</dbReference>
<feature type="transmembrane region" description="Helical" evidence="5">
    <location>
        <begin position="74"/>
        <end position="94"/>
    </location>
</feature>
<sequence>MGVLLHLILTVVGLVVLLAGGEGMVRGAVGLSRRMGISSMVIGLTVVAFGTSAPELAVNVAAALRAGEISFGNIVGSNLANIGLGIGLAALVRPLRILHVVVRREIPMMLLATAAVLIGGLDPYLSHTPALYQRSEGFLLLLFFLVFLYYNLLEVLGNRTEKPASPLAEEISGPVPSALRSLLLFWTGVAGLVLGAEITVRYAVALATDLSLPKAFIGFTIIALGTSLPEIATSLIAVRRGETDLLIGNIVGSNIFNLLFILGVTSVIRPVPVPAQGFTDLLVLTFFSGLLFLVSLDGTIRRREGLLLVILYLLYMAFKTFTAPSLA</sequence>
<dbReference type="AlphaFoldDB" id="A0A7C3GFJ4"/>
<feature type="transmembrane region" description="Helical" evidence="5">
    <location>
        <begin position="106"/>
        <end position="125"/>
    </location>
</feature>
<evidence type="ECO:0000256" key="3">
    <source>
        <dbReference type="ARBA" id="ARBA00022989"/>
    </source>
</evidence>
<dbReference type="PANTHER" id="PTHR10846:SF8">
    <property type="entry name" value="INNER MEMBRANE PROTEIN YRBG"/>
    <property type="match status" value="1"/>
</dbReference>
<comment type="subcellular location">
    <subcellularLocation>
        <location evidence="1">Membrane</location>
        <topology evidence="1">Multi-pass membrane protein</topology>
    </subcellularLocation>
</comment>
<feature type="transmembrane region" description="Helical" evidence="5">
    <location>
        <begin position="6"/>
        <end position="25"/>
    </location>
</feature>
<dbReference type="GO" id="GO:0006874">
    <property type="term" value="P:intracellular calcium ion homeostasis"/>
    <property type="evidence" value="ECO:0007669"/>
    <property type="project" value="TreeGrafter"/>
</dbReference>
<evidence type="ECO:0000256" key="4">
    <source>
        <dbReference type="ARBA" id="ARBA00023136"/>
    </source>
</evidence>
<feature type="domain" description="Sodium/calcium exchanger membrane region" evidence="6">
    <location>
        <begin position="7"/>
        <end position="152"/>
    </location>
</feature>
<dbReference type="PANTHER" id="PTHR10846">
    <property type="entry name" value="SODIUM/POTASSIUM/CALCIUM EXCHANGER"/>
    <property type="match status" value="1"/>
</dbReference>
<feature type="transmembrane region" description="Helical" evidence="5">
    <location>
        <begin position="137"/>
        <end position="153"/>
    </location>
</feature>
<keyword evidence="4 5" id="KW-0472">Membrane</keyword>
<dbReference type="GO" id="GO:0008273">
    <property type="term" value="F:calcium, potassium:sodium antiporter activity"/>
    <property type="evidence" value="ECO:0007669"/>
    <property type="project" value="TreeGrafter"/>
</dbReference>
<feature type="transmembrane region" description="Helical" evidence="5">
    <location>
        <begin position="274"/>
        <end position="294"/>
    </location>
</feature>